<dbReference type="EMBL" id="UGTI01000001">
    <property type="protein sequence ID" value="SUB76953.1"/>
    <property type="molecule type" value="Genomic_DNA"/>
</dbReference>
<dbReference type="Pfam" id="PF07715">
    <property type="entry name" value="Plug"/>
    <property type="match status" value="1"/>
</dbReference>
<evidence type="ECO:0000259" key="15">
    <source>
        <dbReference type="Pfam" id="PF07715"/>
    </source>
</evidence>
<dbReference type="SUPFAM" id="SSF56935">
    <property type="entry name" value="Porins"/>
    <property type="match status" value="1"/>
</dbReference>
<dbReference type="PROSITE" id="PS52016">
    <property type="entry name" value="TONB_DEPENDENT_REC_3"/>
    <property type="match status" value="1"/>
</dbReference>
<evidence type="ECO:0000256" key="8">
    <source>
        <dbReference type="ARBA" id="ARBA00023077"/>
    </source>
</evidence>
<comment type="similarity">
    <text evidence="11 12">Belongs to the TonB-dependent receptor family.</text>
</comment>
<keyword evidence="4" id="KW-0410">Iron transport</keyword>
<dbReference type="SUPFAM" id="SSF49464">
    <property type="entry name" value="Carboxypeptidase regulatory domain-like"/>
    <property type="match status" value="1"/>
</dbReference>
<dbReference type="InterPro" id="IPR008969">
    <property type="entry name" value="CarboxyPept-like_regulatory"/>
</dbReference>
<evidence type="ECO:0000256" key="10">
    <source>
        <dbReference type="ARBA" id="ARBA00023237"/>
    </source>
</evidence>
<dbReference type="Gene3D" id="2.60.40.1120">
    <property type="entry name" value="Carboxypeptidase-like, regulatory domain"/>
    <property type="match status" value="1"/>
</dbReference>
<protein>
    <submittedName>
        <fullName evidence="16">Outer membrane receptor FepA</fullName>
    </submittedName>
</protein>
<evidence type="ECO:0000256" key="3">
    <source>
        <dbReference type="ARBA" id="ARBA00022452"/>
    </source>
</evidence>
<dbReference type="Gene3D" id="2.40.170.20">
    <property type="entry name" value="TonB-dependent receptor, beta-barrel domain"/>
    <property type="match status" value="1"/>
</dbReference>
<evidence type="ECO:0000256" key="9">
    <source>
        <dbReference type="ARBA" id="ARBA00023136"/>
    </source>
</evidence>
<dbReference type="NCBIfam" id="TIGR04057">
    <property type="entry name" value="SusC_RagA_signa"/>
    <property type="match status" value="1"/>
</dbReference>
<evidence type="ECO:0000313" key="16">
    <source>
        <dbReference type="EMBL" id="SUB76953.1"/>
    </source>
</evidence>
<dbReference type="InterPro" id="IPR039426">
    <property type="entry name" value="TonB-dep_rcpt-like"/>
</dbReference>
<keyword evidence="3 11" id="KW-1134">Transmembrane beta strand</keyword>
<dbReference type="AlphaFoldDB" id="A0A379DFY8"/>
<keyword evidence="9 11" id="KW-0472">Membrane</keyword>
<gene>
    <name evidence="16" type="ORF">NCTC13100_00066</name>
</gene>
<evidence type="ECO:0000256" key="6">
    <source>
        <dbReference type="ARBA" id="ARBA00023004"/>
    </source>
</evidence>
<feature type="chain" id="PRO_5017029452" evidence="13">
    <location>
        <begin position="23"/>
        <end position="1026"/>
    </location>
</feature>
<evidence type="ECO:0000256" key="5">
    <source>
        <dbReference type="ARBA" id="ARBA00022692"/>
    </source>
</evidence>
<sequence length="1026" mass="113565">MKRRNFYLLFVLLFAAIGIANAQMRSVTGVVTDEQNEPLIQASIRVLNDNTRGAVTDLDGRYSIQAAPGEVLVFSYVGYKTQKITLGNQTVINVKLLSDATQLEGVVVTAMGIKRSEKSLPYATQKVDGSALTQVPSTNFLSNLSGKTAGLQVSGSGSSVGSSVKILLRGNRSINGNNQPLYVVDGTPINSGAFSQTGGEGGYGGGIDVGDGLAVINPNDIEDINVLKGASAAALYGSHAANGVIMITTKRGKAGVTSVSVHSSFQADVPYMTYKFQDQYGMGVDGAETVTAEGWGPKKSINNDFIRDFFRTGTTFINGVTVSGGTEKLQNFFSYQNTTASGILDKNRLEKHNVSLRSTTSLFEKFMDVDASVALTKQNISHAPTAPGQYFNPLIGLYLYPDGNENFQVYKNEYEKMDAKTNMLRENWAFIGDINHNPYWLINNHNYSSKLYKGITKVNLTFNLTEYLKFILRGSYDRSWITNERKVAATAFPSGPRGGRYDHNFDNAANSYGDAMLQLNKDFNGLSVMATLGSSISDNKIYKESINLGDLQIPGIYHFKNYLKGGRPGVDQKKEHRQLQSVFATASLGWKDVMYLDLTARNDWSSTLPASNRSYFYPSVGTSVIFSKWLKDMGYSLNWMNFGKLRASWTSVGNDMPWGLTNPLDELIDGGDIKANTIKPFTDLKPERSNSFEVGLNLRMLNNRLTFDLAWYQTKTKNQYFLVDNTSGTGYSQYYINAGEVRNRGFEGTIGFTPIRTEDFEWTGYLNFSMNKNKVLSLPEQYDKEGLSLSKGGFNYRLFKGKEWGEMYSERLLRDEQGRVILSKKEGDKDFSLAKTKEEERIGNVNPKFLMGLRNEIRYKDFTLGFLIDGRFGGDVISLTEAKISAAGRSQQTADARNNGGFSVPAVQNILDKDGKVISSTPVDRIDAQLFYKSAPASEFAMYKATNIRLRELSLAYALPSRLFENTNWFKGATVSLIGRNLFFIYRDAPYDPEIALTTSGNGGTNADNFSLPSTRSFGLSINLNF</sequence>
<dbReference type="InterPro" id="IPR037066">
    <property type="entry name" value="Plug_dom_sf"/>
</dbReference>
<evidence type="ECO:0000256" key="2">
    <source>
        <dbReference type="ARBA" id="ARBA00022448"/>
    </source>
</evidence>
<keyword evidence="8 12" id="KW-0798">TonB box</keyword>
<keyword evidence="13" id="KW-0732">Signal</keyword>
<reference evidence="16 17" key="1">
    <citation type="submission" date="2018-06" db="EMBL/GenBank/DDBJ databases">
        <authorList>
            <consortium name="Pathogen Informatics"/>
            <person name="Doyle S."/>
        </authorList>
    </citation>
    <scope>NUCLEOTIDE SEQUENCE [LARGE SCALE GENOMIC DNA]</scope>
    <source>
        <strain evidence="16 17">NCTC13100</strain>
    </source>
</reference>
<keyword evidence="5 11" id="KW-0812">Transmembrane</keyword>
<dbReference type="InterPro" id="IPR000531">
    <property type="entry name" value="Beta-barrel_TonB"/>
</dbReference>
<evidence type="ECO:0000256" key="13">
    <source>
        <dbReference type="SAM" id="SignalP"/>
    </source>
</evidence>
<keyword evidence="7" id="KW-0406">Ion transport</keyword>
<evidence type="ECO:0000259" key="14">
    <source>
        <dbReference type="Pfam" id="PF00593"/>
    </source>
</evidence>
<dbReference type="Pfam" id="PF00593">
    <property type="entry name" value="TonB_dep_Rec_b-barrel"/>
    <property type="match status" value="1"/>
</dbReference>
<dbReference type="Gene3D" id="2.170.130.10">
    <property type="entry name" value="TonB-dependent receptor, plug domain"/>
    <property type="match status" value="1"/>
</dbReference>
<dbReference type="InterPro" id="IPR012910">
    <property type="entry name" value="Plug_dom"/>
</dbReference>
<keyword evidence="2 11" id="KW-0813">Transport</keyword>
<evidence type="ECO:0000256" key="4">
    <source>
        <dbReference type="ARBA" id="ARBA00022496"/>
    </source>
</evidence>
<evidence type="ECO:0000256" key="12">
    <source>
        <dbReference type="RuleBase" id="RU003357"/>
    </source>
</evidence>
<organism evidence="16 17">
    <name type="scientific">Porphyromonas macacae</name>
    <dbReference type="NCBI Taxonomy" id="28115"/>
    <lineage>
        <taxon>Bacteria</taxon>
        <taxon>Pseudomonadati</taxon>
        <taxon>Bacteroidota</taxon>
        <taxon>Bacteroidia</taxon>
        <taxon>Bacteroidales</taxon>
        <taxon>Porphyromonadaceae</taxon>
        <taxon>Porphyromonas</taxon>
    </lineage>
</organism>
<feature type="domain" description="TonB-dependent receptor-like beta-barrel" evidence="14">
    <location>
        <begin position="407"/>
        <end position="813"/>
    </location>
</feature>
<dbReference type="PANTHER" id="PTHR32552:SF81">
    <property type="entry name" value="TONB-DEPENDENT OUTER MEMBRANE RECEPTOR"/>
    <property type="match status" value="1"/>
</dbReference>
<keyword evidence="6" id="KW-0408">Iron</keyword>
<keyword evidence="10 11" id="KW-0998">Cell outer membrane</keyword>
<feature type="domain" description="TonB-dependent receptor plug" evidence="15">
    <location>
        <begin position="118"/>
        <end position="244"/>
    </location>
</feature>
<dbReference type="GO" id="GO:0006826">
    <property type="term" value="P:iron ion transport"/>
    <property type="evidence" value="ECO:0007669"/>
    <property type="project" value="UniProtKB-KW"/>
</dbReference>
<dbReference type="GO" id="GO:0009279">
    <property type="term" value="C:cell outer membrane"/>
    <property type="evidence" value="ECO:0007669"/>
    <property type="project" value="UniProtKB-SubCell"/>
</dbReference>
<evidence type="ECO:0000256" key="11">
    <source>
        <dbReference type="PROSITE-ProRule" id="PRU01360"/>
    </source>
</evidence>
<accession>A0A379DFY8</accession>
<feature type="signal peptide" evidence="13">
    <location>
        <begin position="1"/>
        <end position="22"/>
    </location>
</feature>
<comment type="subcellular location">
    <subcellularLocation>
        <location evidence="1 11">Cell outer membrane</location>
        <topology evidence="1 11">Multi-pass membrane protein</topology>
    </subcellularLocation>
</comment>
<dbReference type="Pfam" id="PF13715">
    <property type="entry name" value="CarbopepD_reg_2"/>
    <property type="match status" value="1"/>
</dbReference>
<dbReference type="FunFam" id="2.60.40.1120:FF:000003">
    <property type="entry name" value="Outer membrane protein Omp121"/>
    <property type="match status" value="1"/>
</dbReference>
<dbReference type="NCBIfam" id="TIGR04056">
    <property type="entry name" value="OMP_RagA_SusC"/>
    <property type="match status" value="1"/>
</dbReference>
<dbReference type="RefSeq" id="WP_018359785.1">
    <property type="nucleotide sequence ID" value="NZ_UGTI01000001.1"/>
</dbReference>
<dbReference type="InterPro" id="IPR036942">
    <property type="entry name" value="Beta-barrel_TonB_sf"/>
</dbReference>
<dbReference type="InterPro" id="IPR023996">
    <property type="entry name" value="TonB-dep_OMP_SusC/RagA"/>
</dbReference>
<dbReference type="PANTHER" id="PTHR32552">
    <property type="entry name" value="FERRICHROME IRON RECEPTOR-RELATED"/>
    <property type="match status" value="1"/>
</dbReference>
<keyword evidence="16" id="KW-0675">Receptor</keyword>
<name>A0A379DFY8_9PORP</name>
<evidence type="ECO:0000256" key="1">
    <source>
        <dbReference type="ARBA" id="ARBA00004571"/>
    </source>
</evidence>
<proteinExistence type="inferred from homology"/>
<evidence type="ECO:0000313" key="17">
    <source>
        <dbReference type="Proteomes" id="UP000254263"/>
    </source>
</evidence>
<dbReference type="InterPro" id="IPR023997">
    <property type="entry name" value="TonB-dep_OMP_SusC/RagA_CS"/>
</dbReference>
<evidence type="ECO:0000256" key="7">
    <source>
        <dbReference type="ARBA" id="ARBA00023065"/>
    </source>
</evidence>
<dbReference type="Proteomes" id="UP000254263">
    <property type="component" value="Unassembled WGS sequence"/>
</dbReference>